<dbReference type="STRING" id="485913.Krac_11375"/>
<accession>D6TK45</accession>
<organism evidence="2 3">
    <name type="scientific">Ktedonobacter racemifer DSM 44963</name>
    <dbReference type="NCBI Taxonomy" id="485913"/>
    <lineage>
        <taxon>Bacteria</taxon>
        <taxon>Bacillati</taxon>
        <taxon>Chloroflexota</taxon>
        <taxon>Ktedonobacteria</taxon>
        <taxon>Ktedonobacterales</taxon>
        <taxon>Ktedonobacteraceae</taxon>
        <taxon>Ktedonobacter</taxon>
    </lineage>
</organism>
<dbReference type="PANTHER" id="PTHR43135">
    <property type="entry name" value="ALPHA-D-RIBOSE 1-METHYLPHOSPHONATE 5-TRIPHOSPHATE DIPHOSPHATASE"/>
    <property type="match status" value="1"/>
</dbReference>
<feature type="domain" description="Amidohydrolase-related" evidence="1">
    <location>
        <begin position="168"/>
        <end position="379"/>
    </location>
</feature>
<dbReference type="NCBIfam" id="NF011990">
    <property type="entry name" value="PRK15446.2-6"/>
    <property type="match status" value="1"/>
</dbReference>
<protein>
    <submittedName>
        <fullName evidence="2">Amidohydrolase</fullName>
    </submittedName>
</protein>
<gene>
    <name evidence="2" type="ORF">Krac_11375</name>
</gene>
<dbReference type="Gene3D" id="2.30.40.10">
    <property type="entry name" value="Urease, subunit C, domain 1"/>
    <property type="match status" value="2"/>
</dbReference>
<dbReference type="InterPro" id="IPR051781">
    <property type="entry name" value="Metallo-dep_Hydrolase"/>
</dbReference>
<proteinExistence type="predicted"/>
<dbReference type="GO" id="GO:0019700">
    <property type="term" value="P:organic phosphonate catabolic process"/>
    <property type="evidence" value="ECO:0007669"/>
    <property type="project" value="InterPro"/>
</dbReference>
<dbReference type="InterPro" id="IPR032466">
    <property type="entry name" value="Metal_Hydrolase"/>
</dbReference>
<dbReference type="SUPFAM" id="SSF51338">
    <property type="entry name" value="Composite domain of metallo-dependent hydrolases"/>
    <property type="match status" value="1"/>
</dbReference>
<dbReference type="GO" id="GO:0016810">
    <property type="term" value="F:hydrolase activity, acting on carbon-nitrogen (but not peptide) bonds"/>
    <property type="evidence" value="ECO:0007669"/>
    <property type="project" value="InterPro"/>
</dbReference>
<evidence type="ECO:0000313" key="2">
    <source>
        <dbReference type="EMBL" id="EFH89802.1"/>
    </source>
</evidence>
<dbReference type="InterPro" id="IPR006680">
    <property type="entry name" value="Amidohydro-rel"/>
</dbReference>
<evidence type="ECO:0000259" key="1">
    <source>
        <dbReference type="Pfam" id="PF01979"/>
    </source>
</evidence>
<dbReference type="InterPro" id="IPR012696">
    <property type="entry name" value="PhnM"/>
</dbReference>
<dbReference type="PANTHER" id="PTHR43135:SF3">
    <property type="entry name" value="ALPHA-D-RIBOSE 1-METHYLPHOSPHONATE 5-TRIPHOSPHATE DIPHOSPHATASE"/>
    <property type="match status" value="1"/>
</dbReference>
<dbReference type="AlphaFoldDB" id="D6TK45"/>
<keyword evidence="2" id="KW-0378">Hydrolase</keyword>
<dbReference type="OrthoDB" id="9776488at2"/>
<dbReference type="InterPro" id="IPR011059">
    <property type="entry name" value="Metal-dep_hydrolase_composite"/>
</dbReference>
<evidence type="ECO:0000313" key="3">
    <source>
        <dbReference type="Proteomes" id="UP000004508"/>
    </source>
</evidence>
<dbReference type="eggNOG" id="COG3454">
    <property type="taxonomic scope" value="Bacteria"/>
</dbReference>
<keyword evidence="3" id="KW-1185">Reference proteome</keyword>
<sequence>MKTLITHARLVLRDQVLDDGWLLIEGERILDLGKAQTCPQAEPGIHLVDAAGSYLLPGLIDLHCDVIEKLVEPRPGVHVDMYVALQEADLRLAGCGITTEFHALSLDDNEFGVRSENFFRDLNTYVHIMHERLLIRHKIHARLELTSKHGCEKGMEMMRQGTSALVSMMDHSPGQGQYRTEQAFREYVIRTTHRTHEEVDELLARKREQMREKPARITALSQVAHETGIPLATHDDDTPELIEQWHSLGVAISEFPTTMEAARCAHELGLKVCMGAPNVLRGRSSGGNLSALSAIEANIVDVLCSDYYPSAMLASVFLLAKKQYKALPEAVRMVTLHPAQAVGIGHEYGSLEVGKIADLIQVEVSDQYRPRVQRVLVGGQERFSITGVRNSQVAVETITL</sequence>
<dbReference type="InParanoid" id="D6TK45"/>
<comment type="caution">
    <text evidence="2">The sequence shown here is derived from an EMBL/GenBank/DDBJ whole genome shotgun (WGS) entry which is preliminary data.</text>
</comment>
<name>D6TK45_KTERA</name>
<dbReference type="Pfam" id="PF01979">
    <property type="entry name" value="Amidohydro_1"/>
    <property type="match status" value="1"/>
</dbReference>
<reference evidence="2 3" key="1">
    <citation type="journal article" date="2011" name="Stand. Genomic Sci.">
        <title>Non-contiguous finished genome sequence and contextual data of the filamentous soil bacterium Ktedonobacter racemifer type strain (SOSP1-21).</title>
        <authorList>
            <person name="Chang Y.J."/>
            <person name="Land M."/>
            <person name="Hauser L."/>
            <person name="Chertkov O."/>
            <person name="Del Rio T.G."/>
            <person name="Nolan M."/>
            <person name="Copeland A."/>
            <person name="Tice H."/>
            <person name="Cheng J.F."/>
            <person name="Lucas S."/>
            <person name="Han C."/>
            <person name="Goodwin L."/>
            <person name="Pitluck S."/>
            <person name="Ivanova N."/>
            <person name="Ovchinikova G."/>
            <person name="Pati A."/>
            <person name="Chen A."/>
            <person name="Palaniappan K."/>
            <person name="Mavromatis K."/>
            <person name="Liolios K."/>
            <person name="Brettin T."/>
            <person name="Fiebig A."/>
            <person name="Rohde M."/>
            <person name="Abt B."/>
            <person name="Goker M."/>
            <person name="Detter J.C."/>
            <person name="Woyke T."/>
            <person name="Bristow J."/>
            <person name="Eisen J.A."/>
            <person name="Markowitz V."/>
            <person name="Hugenholtz P."/>
            <person name="Kyrpides N.C."/>
            <person name="Klenk H.P."/>
            <person name="Lapidus A."/>
        </authorList>
    </citation>
    <scope>NUCLEOTIDE SEQUENCE [LARGE SCALE GENOMIC DNA]</scope>
    <source>
        <strain evidence="3">DSM 44963</strain>
    </source>
</reference>
<dbReference type="NCBIfam" id="NF011987">
    <property type="entry name" value="PRK15446.2-3"/>
    <property type="match status" value="1"/>
</dbReference>
<dbReference type="SUPFAM" id="SSF51556">
    <property type="entry name" value="Metallo-dependent hydrolases"/>
    <property type="match status" value="1"/>
</dbReference>
<dbReference type="EMBL" id="ADVG01000001">
    <property type="protein sequence ID" value="EFH89802.1"/>
    <property type="molecule type" value="Genomic_DNA"/>
</dbReference>
<dbReference type="NCBIfam" id="NF011984">
    <property type="entry name" value="PRK15446.1-5"/>
    <property type="match status" value="1"/>
</dbReference>
<dbReference type="RefSeq" id="WP_007906675.1">
    <property type="nucleotide sequence ID" value="NZ_ADVG01000001.1"/>
</dbReference>
<dbReference type="Proteomes" id="UP000004508">
    <property type="component" value="Unassembled WGS sequence"/>
</dbReference>
<dbReference type="PIRSF" id="PIRSF038971">
    <property type="entry name" value="PhnM"/>
    <property type="match status" value="1"/>
</dbReference>